<evidence type="ECO:0000256" key="1">
    <source>
        <dbReference type="SAM" id="MobiDB-lite"/>
    </source>
</evidence>
<name>A0A327R8X0_9FLAO</name>
<proteinExistence type="predicted"/>
<feature type="compositionally biased region" description="Basic and acidic residues" evidence="1">
    <location>
        <begin position="138"/>
        <end position="156"/>
    </location>
</feature>
<feature type="compositionally biased region" description="Basic and acidic residues" evidence="1">
    <location>
        <begin position="283"/>
        <end position="313"/>
    </location>
</feature>
<keyword evidence="4" id="KW-1185">Reference proteome</keyword>
<sequence length="313" mass="36684">MTRQKITYLLFLTLLLSTLSFSQNRSRTTIVENVNATKAGLVHVLNRTGDTIILKSSKEIFRFSFLYHTQKESVLMDLGSKEAKIPLHHFEVGRYTVVAYREDAVYPISMDRIEVISKPQNAIVDLEEDILRSSLPEEEQRKRNIKPREKNQRDTRLANVNSRPDRSKIEAEEREKRERIRRQAEETAKKEQALAEANREKLEQEKAERERAQIEANRKAIKERALAEAKQKEEKARALAEAERKRAKAEAIAENQRKKEQVELDKKVVKYNITDVDNGALEKQSREEYRKENLRPNGKKYDEALEEERKNRQ</sequence>
<reference evidence="3 4" key="1">
    <citation type="submission" date="2018-06" db="EMBL/GenBank/DDBJ databases">
        <title>Genomic Encyclopedia of Archaeal and Bacterial Type Strains, Phase II (KMG-II): from individual species to whole genera.</title>
        <authorList>
            <person name="Goeker M."/>
        </authorList>
    </citation>
    <scope>NUCLEOTIDE SEQUENCE [LARGE SCALE GENOMIC DNA]</scope>
    <source>
        <strain evidence="3 4">DSM 24464</strain>
    </source>
</reference>
<feature type="signal peptide" evidence="2">
    <location>
        <begin position="1"/>
        <end position="22"/>
    </location>
</feature>
<feature type="region of interest" description="Disordered" evidence="1">
    <location>
        <begin position="273"/>
        <end position="313"/>
    </location>
</feature>
<evidence type="ECO:0000256" key="2">
    <source>
        <dbReference type="SAM" id="SignalP"/>
    </source>
</evidence>
<evidence type="ECO:0000313" key="4">
    <source>
        <dbReference type="Proteomes" id="UP000248703"/>
    </source>
</evidence>
<protein>
    <submittedName>
        <fullName evidence="3">Uncharacterized protein</fullName>
    </submittedName>
</protein>
<evidence type="ECO:0000313" key="3">
    <source>
        <dbReference type="EMBL" id="RAJ13390.1"/>
    </source>
</evidence>
<dbReference type="EMBL" id="QLLO01000006">
    <property type="protein sequence ID" value="RAJ13390.1"/>
    <property type="molecule type" value="Genomic_DNA"/>
</dbReference>
<dbReference type="AlphaFoldDB" id="A0A327R8X0"/>
<comment type="caution">
    <text evidence="3">The sequence shown here is derived from an EMBL/GenBank/DDBJ whole genome shotgun (WGS) entry which is preliminary data.</text>
</comment>
<organism evidence="3 4">
    <name type="scientific">Olleya aquimaris</name>
    <dbReference type="NCBI Taxonomy" id="639310"/>
    <lineage>
        <taxon>Bacteria</taxon>
        <taxon>Pseudomonadati</taxon>
        <taxon>Bacteroidota</taxon>
        <taxon>Flavobacteriia</taxon>
        <taxon>Flavobacteriales</taxon>
        <taxon>Flavobacteriaceae</taxon>
    </lineage>
</organism>
<dbReference type="Proteomes" id="UP000248703">
    <property type="component" value="Unassembled WGS sequence"/>
</dbReference>
<feature type="compositionally biased region" description="Basic and acidic residues" evidence="1">
    <location>
        <begin position="163"/>
        <end position="209"/>
    </location>
</feature>
<feature type="chain" id="PRO_5016311756" evidence="2">
    <location>
        <begin position="23"/>
        <end position="313"/>
    </location>
</feature>
<feature type="region of interest" description="Disordered" evidence="1">
    <location>
        <begin position="135"/>
        <end position="209"/>
    </location>
</feature>
<accession>A0A327R8X0</accession>
<keyword evidence="2" id="KW-0732">Signal</keyword>
<gene>
    <name evidence="3" type="ORF">LY08_01907</name>
</gene>
<dbReference type="RefSeq" id="WP_146603210.1">
    <property type="nucleotide sequence ID" value="NZ_QLLO01000006.1"/>
</dbReference>